<evidence type="ECO:0000256" key="4">
    <source>
        <dbReference type="ARBA" id="ARBA00023136"/>
    </source>
</evidence>
<comment type="subcellular location">
    <subcellularLocation>
        <location evidence="1">Membrane</location>
    </subcellularLocation>
</comment>
<sequence>MSAAMVSMTPVNVQETGPKTTSLPGTSVQSLHVHPIISDEVRDILFYVLVQVVQLIFATFGIISNLINVTVYTKMGFSETSSITLTALSLADLVTELWLLLMAASLRPRYFGLGVRPLSVTLMNLLSTASNAVLGYGSWITAIISVERCLCIVFPMKVRKFTARGAPHIH</sequence>
<evidence type="ECO:0000256" key="1">
    <source>
        <dbReference type="ARBA" id="ARBA00004370"/>
    </source>
</evidence>
<dbReference type="Gene3D" id="1.20.1070.10">
    <property type="entry name" value="Rhodopsin 7-helix transmembrane proteins"/>
    <property type="match status" value="1"/>
</dbReference>
<accession>A0AAV4AJD2</accession>
<dbReference type="Proteomes" id="UP000735302">
    <property type="component" value="Unassembled WGS sequence"/>
</dbReference>
<evidence type="ECO:0000259" key="7">
    <source>
        <dbReference type="PROSITE" id="PS50262"/>
    </source>
</evidence>
<feature type="transmembrane region" description="Helical" evidence="6">
    <location>
        <begin position="44"/>
        <end position="63"/>
    </location>
</feature>
<feature type="region of interest" description="Disordered" evidence="5">
    <location>
        <begin position="1"/>
        <end position="21"/>
    </location>
</feature>
<protein>
    <submittedName>
        <fullName evidence="8">Chemosensory receptor a</fullName>
    </submittedName>
</protein>
<evidence type="ECO:0000256" key="2">
    <source>
        <dbReference type="ARBA" id="ARBA00022692"/>
    </source>
</evidence>
<feature type="transmembrane region" description="Helical" evidence="6">
    <location>
        <begin position="133"/>
        <end position="154"/>
    </location>
</feature>
<gene>
    <name evidence="8" type="ORF">PoB_003316300</name>
</gene>
<feature type="domain" description="G-protein coupled receptors family 1 profile" evidence="7">
    <location>
        <begin position="64"/>
        <end position="170"/>
    </location>
</feature>
<comment type="caution">
    <text evidence="8">The sequence shown here is derived from an EMBL/GenBank/DDBJ whole genome shotgun (WGS) entry which is preliminary data.</text>
</comment>
<proteinExistence type="predicted"/>
<keyword evidence="8" id="KW-0675">Receptor</keyword>
<dbReference type="InterPro" id="IPR017452">
    <property type="entry name" value="GPCR_Rhodpsn_7TM"/>
</dbReference>
<reference evidence="8 9" key="1">
    <citation type="journal article" date="2021" name="Elife">
        <title>Chloroplast acquisition without the gene transfer in kleptoplastic sea slugs, Plakobranchus ocellatus.</title>
        <authorList>
            <person name="Maeda T."/>
            <person name="Takahashi S."/>
            <person name="Yoshida T."/>
            <person name="Shimamura S."/>
            <person name="Takaki Y."/>
            <person name="Nagai Y."/>
            <person name="Toyoda A."/>
            <person name="Suzuki Y."/>
            <person name="Arimoto A."/>
            <person name="Ishii H."/>
            <person name="Satoh N."/>
            <person name="Nishiyama T."/>
            <person name="Hasebe M."/>
            <person name="Maruyama T."/>
            <person name="Minagawa J."/>
            <person name="Obokata J."/>
            <person name="Shigenobu S."/>
        </authorList>
    </citation>
    <scope>NUCLEOTIDE SEQUENCE [LARGE SCALE GENOMIC DNA]</scope>
</reference>
<name>A0AAV4AJD2_9GAST</name>
<feature type="compositionally biased region" description="Polar residues" evidence="5">
    <location>
        <begin position="9"/>
        <end position="21"/>
    </location>
</feature>
<keyword evidence="2 6" id="KW-0812">Transmembrane</keyword>
<evidence type="ECO:0000256" key="6">
    <source>
        <dbReference type="SAM" id="Phobius"/>
    </source>
</evidence>
<dbReference type="AlphaFoldDB" id="A0AAV4AJD2"/>
<evidence type="ECO:0000256" key="5">
    <source>
        <dbReference type="SAM" id="MobiDB-lite"/>
    </source>
</evidence>
<dbReference type="PROSITE" id="PS50262">
    <property type="entry name" value="G_PROTEIN_RECEP_F1_2"/>
    <property type="match status" value="1"/>
</dbReference>
<dbReference type="EMBL" id="BLXT01003781">
    <property type="protein sequence ID" value="GFO06658.1"/>
    <property type="molecule type" value="Genomic_DNA"/>
</dbReference>
<organism evidence="8 9">
    <name type="scientific">Plakobranchus ocellatus</name>
    <dbReference type="NCBI Taxonomy" id="259542"/>
    <lineage>
        <taxon>Eukaryota</taxon>
        <taxon>Metazoa</taxon>
        <taxon>Spiralia</taxon>
        <taxon>Lophotrochozoa</taxon>
        <taxon>Mollusca</taxon>
        <taxon>Gastropoda</taxon>
        <taxon>Heterobranchia</taxon>
        <taxon>Euthyneura</taxon>
        <taxon>Panpulmonata</taxon>
        <taxon>Sacoglossa</taxon>
        <taxon>Placobranchoidea</taxon>
        <taxon>Plakobranchidae</taxon>
        <taxon>Plakobranchus</taxon>
    </lineage>
</organism>
<evidence type="ECO:0000313" key="8">
    <source>
        <dbReference type="EMBL" id="GFO06658.1"/>
    </source>
</evidence>
<evidence type="ECO:0000313" key="9">
    <source>
        <dbReference type="Proteomes" id="UP000735302"/>
    </source>
</evidence>
<feature type="transmembrane region" description="Helical" evidence="6">
    <location>
        <begin position="83"/>
        <end position="103"/>
    </location>
</feature>
<evidence type="ECO:0000256" key="3">
    <source>
        <dbReference type="ARBA" id="ARBA00022989"/>
    </source>
</evidence>
<dbReference type="SUPFAM" id="SSF81321">
    <property type="entry name" value="Family A G protein-coupled receptor-like"/>
    <property type="match status" value="1"/>
</dbReference>
<keyword evidence="3 6" id="KW-1133">Transmembrane helix</keyword>
<keyword evidence="9" id="KW-1185">Reference proteome</keyword>
<dbReference type="GO" id="GO:0016020">
    <property type="term" value="C:membrane"/>
    <property type="evidence" value="ECO:0007669"/>
    <property type="project" value="UniProtKB-SubCell"/>
</dbReference>
<keyword evidence="4 6" id="KW-0472">Membrane</keyword>